<gene>
    <name evidence="2" type="ORF">GCM10009544_16770</name>
</gene>
<feature type="region of interest" description="Disordered" evidence="1">
    <location>
        <begin position="21"/>
        <end position="43"/>
    </location>
</feature>
<keyword evidence="3" id="KW-1185">Reference proteome</keyword>
<dbReference type="Proteomes" id="UP001499895">
    <property type="component" value="Unassembled WGS sequence"/>
</dbReference>
<evidence type="ECO:0000313" key="3">
    <source>
        <dbReference type="Proteomes" id="UP001499895"/>
    </source>
</evidence>
<comment type="caution">
    <text evidence="2">The sequence shown here is derived from an EMBL/GenBank/DDBJ whole genome shotgun (WGS) entry which is preliminary data.</text>
</comment>
<reference evidence="2 3" key="1">
    <citation type="journal article" date="2019" name="Int. J. Syst. Evol. Microbiol.">
        <title>The Global Catalogue of Microorganisms (GCM) 10K type strain sequencing project: providing services to taxonomists for standard genome sequencing and annotation.</title>
        <authorList>
            <consortium name="The Broad Institute Genomics Platform"/>
            <consortium name="The Broad Institute Genome Sequencing Center for Infectious Disease"/>
            <person name="Wu L."/>
            <person name="Ma J."/>
        </authorList>
    </citation>
    <scope>NUCLEOTIDE SEQUENCE [LARGE SCALE GENOMIC DNA]</scope>
    <source>
        <strain evidence="2 3">JCM 10649</strain>
    </source>
</reference>
<protein>
    <recommendedName>
        <fullName evidence="4">Transposase DDE domain-containing protein</fullName>
    </recommendedName>
</protein>
<evidence type="ECO:0008006" key="4">
    <source>
        <dbReference type="Google" id="ProtNLM"/>
    </source>
</evidence>
<evidence type="ECO:0000313" key="2">
    <source>
        <dbReference type="EMBL" id="GAA0454662.1"/>
    </source>
</evidence>
<evidence type="ECO:0000256" key="1">
    <source>
        <dbReference type="SAM" id="MobiDB-lite"/>
    </source>
</evidence>
<accession>A0ABN0ZPF2</accession>
<dbReference type="EMBL" id="BAAAHB010000012">
    <property type="protein sequence ID" value="GAA0454662.1"/>
    <property type="molecule type" value="Genomic_DNA"/>
</dbReference>
<proteinExistence type="predicted"/>
<name>A0ABN0ZPF2_9ACTN</name>
<feature type="compositionally biased region" description="Low complexity" evidence="1">
    <location>
        <begin position="34"/>
        <end position="43"/>
    </location>
</feature>
<organism evidence="2 3">
    <name type="scientific">Streptomyces stramineus</name>
    <dbReference type="NCBI Taxonomy" id="173861"/>
    <lineage>
        <taxon>Bacteria</taxon>
        <taxon>Bacillati</taxon>
        <taxon>Actinomycetota</taxon>
        <taxon>Actinomycetes</taxon>
        <taxon>Kitasatosporales</taxon>
        <taxon>Streptomycetaceae</taxon>
        <taxon>Streptomyces</taxon>
    </lineage>
</organism>
<dbReference type="RefSeq" id="WP_344088110.1">
    <property type="nucleotide sequence ID" value="NZ_BAAAHB010000012.1"/>
</dbReference>
<sequence>MGPRLIRGDDSNWTGRTAAAATGTTDRISAHSGSSCARTPASTSRAAAASSTALALQAVDGISERARRNDGLFGQRLHRARLLVGRQLHVPLARDGRAHPRAKIMMTAFTIALPYRP</sequence>